<accession>A0A0C2RZN4</accession>
<keyword evidence="1" id="KW-0479">Metal-binding</keyword>
<evidence type="ECO:0000313" key="6">
    <source>
        <dbReference type="EMBL" id="KIL55845.1"/>
    </source>
</evidence>
<dbReference type="OrthoDB" id="3437960at2759"/>
<evidence type="ECO:0000313" key="7">
    <source>
        <dbReference type="Proteomes" id="UP000054549"/>
    </source>
</evidence>
<dbReference type="GO" id="GO:0000981">
    <property type="term" value="F:DNA-binding transcription factor activity, RNA polymerase II-specific"/>
    <property type="evidence" value="ECO:0007669"/>
    <property type="project" value="TreeGrafter"/>
</dbReference>
<proteinExistence type="predicted"/>
<evidence type="ECO:0000256" key="2">
    <source>
        <dbReference type="ARBA" id="ARBA00022771"/>
    </source>
</evidence>
<reference evidence="6 7" key="1">
    <citation type="submission" date="2014-04" db="EMBL/GenBank/DDBJ databases">
        <title>Evolutionary Origins and Diversification of the Mycorrhizal Mutualists.</title>
        <authorList>
            <consortium name="DOE Joint Genome Institute"/>
            <consortium name="Mycorrhizal Genomics Consortium"/>
            <person name="Kohler A."/>
            <person name="Kuo A."/>
            <person name="Nagy L.G."/>
            <person name="Floudas D."/>
            <person name="Copeland A."/>
            <person name="Barry K.W."/>
            <person name="Cichocki N."/>
            <person name="Veneault-Fourrey C."/>
            <person name="LaButti K."/>
            <person name="Lindquist E.A."/>
            <person name="Lipzen A."/>
            <person name="Lundell T."/>
            <person name="Morin E."/>
            <person name="Murat C."/>
            <person name="Riley R."/>
            <person name="Ohm R."/>
            <person name="Sun H."/>
            <person name="Tunlid A."/>
            <person name="Henrissat B."/>
            <person name="Grigoriev I.V."/>
            <person name="Hibbett D.S."/>
            <person name="Martin F."/>
        </authorList>
    </citation>
    <scope>NUCLEOTIDE SEQUENCE [LARGE SCALE GENOMIC DNA]</scope>
    <source>
        <strain evidence="6 7">Koide BX008</strain>
    </source>
</reference>
<dbReference type="AlphaFoldDB" id="A0A0C2RZN4"/>
<evidence type="ECO:0000259" key="5">
    <source>
        <dbReference type="PROSITE" id="PS50157"/>
    </source>
</evidence>
<evidence type="ECO:0000256" key="4">
    <source>
        <dbReference type="PROSITE-ProRule" id="PRU00042"/>
    </source>
</evidence>
<organism evidence="6 7">
    <name type="scientific">Amanita muscaria (strain Koide BX008)</name>
    <dbReference type="NCBI Taxonomy" id="946122"/>
    <lineage>
        <taxon>Eukaryota</taxon>
        <taxon>Fungi</taxon>
        <taxon>Dikarya</taxon>
        <taxon>Basidiomycota</taxon>
        <taxon>Agaricomycotina</taxon>
        <taxon>Agaricomycetes</taxon>
        <taxon>Agaricomycetidae</taxon>
        <taxon>Agaricales</taxon>
        <taxon>Pluteineae</taxon>
        <taxon>Amanitaceae</taxon>
        <taxon>Amanita</taxon>
    </lineage>
</organism>
<feature type="domain" description="C2H2-type" evidence="5">
    <location>
        <begin position="278"/>
        <end position="301"/>
    </location>
</feature>
<dbReference type="InterPro" id="IPR036236">
    <property type="entry name" value="Znf_C2H2_sf"/>
</dbReference>
<name>A0A0C2RZN4_AMAMK</name>
<dbReference type="SUPFAM" id="SSF57667">
    <property type="entry name" value="beta-beta-alpha zinc fingers"/>
    <property type="match status" value="1"/>
</dbReference>
<dbReference type="GO" id="GO:0000978">
    <property type="term" value="F:RNA polymerase II cis-regulatory region sequence-specific DNA binding"/>
    <property type="evidence" value="ECO:0007669"/>
    <property type="project" value="TreeGrafter"/>
</dbReference>
<dbReference type="EMBL" id="KN818468">
    <property type="protein sequence ID" value="KIL55845.1"/>
    <property type="molecule type" value="Genomic_DNA"/>
</dbReference>
<dbReference type="Proteomes" id="UP000054549">
    <property type="component" value="Unassembled WGS sequence"/>
</dbReference>
<dbReference type="InParanoid" id="A0A0C2RZN4"/>
<gene>
    <name evidence="6" type="ORF">M378DRAFT_17584</name>
</gene>
<dbReference type="PANTHER" id="PTHR23235:SF120">
    <property type="entry name" value="KRUPPEL-LIKE FACTOR 15"/>
    <property type="match status" value="1"/>
</dbReference>
<dbReference type="PANTHER" id="PTHR23235">
    <property type="entry name" value="KRUEPPEL-LIKE TRANSCRIPTION FACTOR"/>
    <property type="match status" value="1"/>
</dbReference>
<keyword evidence="7" id="KW-1185">Reference proteome</keyword>
<dbReference type="PROSITE" id="PS50157">
    <property type="entry name" value="ZINC_FINGER_C2H2_2"/>
    <property type="match status" value="2"/>
</dbReference>
<dbReference type="InterPro" id="IPR013087">
    <property type="entry name" value="Znf_C2H2_type"/>
</dbReference>
<dbReference type="GO" id="GO:0008270">
    <property type="term" value="F:zinc ion binding"/>
    <property type="evidence" value="ECO:0007669"/>
    <property type="project" value="UniProtKB-KW"/>
</dbReference>
<sequence>MSQYTQRWPHSQKSTAAVDYNAAFRKEQLIRRHGSDSTALSPELQRQPESGQEWIFGPFLTGPVELSGTSHTFVQPSIPDVTRPWRAEEGNMALGHDVPLSQFGGNAGNGQAPWSFLIPPNGALGLPTSWLITSPDSPQSPVGPTAAGHLSSQVLTDINPQGLSPFPFSGNGHSQAGNVLSPLLIHSNGAANSPTSTGLSAQSSVGPSAAVPAIIELVAAEDGIRAVGSREIQQASGRRRKKEGNFVCPFRNTGCKATFTAPHNAQYHLNSHLGLKPYECTECSYAAAALGTLRRHMKRHQ</sequence>
<dbReference type="Gene3D" id="3.30.160.60">
    <property type="entry name" value="Classic Zinc Finger"/>
    <property type="match status" value="1"/>
</dbReference>
<dbReference type="FunFam" id="3.30.160.60:FF:000446">
    <property type="entry name" value="Zinc finger protein"/>
    <property type="match status" value="1"/>
</dbReference>
<dbReference type="HOGENOM" id="CLU_924295_0_0_1"/>
<feature type="domain" description="C2H2-type" evidence="5">
    <location>
        <begin position="246"/>
        <end position="277"/>
    </location>
</feature>
<protein>
    <recommendedName>
        <fullName evidence="5">C2H2-type domain-containing protein</fullName>
    </recommendedName>
</protein>
<dbReference type="SMART" id="SM00355">
    <property type="entry name" value="ZnF_C2H2"/>
    <property type="match status" value="2"/>
</dbReference>
<keyword evidence="3" id="KW-0862">Zinc</keyword>
<evidence type="ECO:0000256" key="3">
    <source>
        <dbReference type="ARBA" id="ARBA00022833"/>
    </source>
</evidence>
<dbReference type="STRING" id="946122.A0A0C2RZN4"/>
<evidence type="ECO:0000256" key="1">
    <source>
        <dbReference type="ARBA" id="ARBA00022723"/>
    </source>
</evidence>
<keyword evidence="2 4" id="KW-0863">Zinc-finger</keyword>